<organism evidence="1 2">
    <name type="scientific">Cereibacter sphaeroides</name>
    <name type="common">Rhodobacter sphaeroides</name>
    <dbReference type="NCBI Taxonomy" id="1063"/>
    <lineage>
        <taxon>Bacteria</taxon>
        <taxon>Pseudomonadati</taxon>
        <taxon>Pseudomonadota</taxon>
        <taxon>Alphaproteobacteria</taxon>
        <taxon>Rhodobacterales</taxon>
        <taxon>Paracoccaceae</taxon>
        <taxon>Cereibacter</taxon>
    </lineage>
</organism>
<evidence type="ECO:0000313" key="2">
    <source>
        <dbReference type="Proteomes" id="UP000248975"/>
    </source>
</evidence>
<name>A0A2W5S0H2_CERSP</name>
<protein>
    <submittedName>
        <fullName evidence="1">Uncharacterized protein</fullName>
    </submittedName>
</protein>
<dbReference type="AlphaFoldDB" id="A0A2W5S0H2"/>
<reference evidence="1 2" key="1">
    <citation type="submission" date="2017-08" db="EMBL/GenBank/DDBJ databases">
        <title>Infants hospitalized years apart are colonized by the same room-sourced microbial strains.</title>
        <authorList>
            <person name="Brooks B."/>
            <person name="Olm M.R."/>
            <person name="Firek B.A."/>
            <person name="Baker R."/>
            <person name="Thomas B.C."/>
            <person name="Morowitz M.J."/>
            <person name="Banfield J.F."/>
        </authorList>
    </citation>
    <scope>NUCLEOTIDE SEQUENCE [LARGE SCALE GENOMIC DNA]</scope>
    <source>
        <strain evidence="1">S2_003_000_R2_11</strain>
    </source>
</reference>
<sequence>MRLRAVYNKRMGQAKLCHDQWCKPGETSVVAIVLTTGDEAADMKLAEQIAERWNMVEDATGK</sequence>
<dbReference type="Proteomes" id="UP000248975">
    <property type="component" value="Unassembled WGS sequence"/>
</dbReference>
<gene>
    <name evidence="1" type="ORF">DI533_20070</name>
</gene>
<dbReference type="EMBL" id="QFQS01000009">
    <property type="protein sequence ID" value="PZQ95149.1"/>
    <property type="molecule type" value="Genomic_DNA"/>
</dbReference>
<comment type="caution">
    <text evidence="1">The sequence shown here is derived from an EMBL/GenBank/DDBJ whole genome shotgun (WGS) entry which is preliminary data.</text>
</comment>
<proteinExistence type="predicted"/>
<evidence type="ECO:0000313" key="1">
    <source>
        <dbReference type="EMBL" id="PZQ95149.1"/>
    </source>
</evidence>
<accession>A0A2W5S0H2</accession>